<dbReference type="GO" id="GO:0008270">
    <property type="term" value="F:zinc ion binding"/>
    <property type="evidence" value="ECO:0007669"/>
    <property type="project" value="UniProtKB-KW"/>
</dbReference>
<feature type="compositionally biased region" description="Low complexity" evidence="5">
    <location>
        <begin position="828"/>
        <end position="839"/>
    </location>
</feature>
<dbReference type="Proteomes" id="UP000075883">
    <property type="component" value="Unassembled WGS sequence"/>
</dbReference>
<feature type="compositionally biased region" description="Polar residues" evidence="5">
    <location>
        <begin position="40"/>
        <end position="58"/>
    </location>
</feature>
<feature type="domain" description="RanBP2-type" evidence="6">
    <location>
        <begin position="666"/>
        <end position="695"/>
    </location>
</feature>
<feature type="compositionally biased region" description="Basic and acidic residues" evidence="5">
    <location>
        <begin position="60"/>
        <end position="80"/>
    </location>
</feature>
<keyword evidence="3" id="KW-0862">Zinc</keyword>
<evidence type="ECO:0000259" key="6">
    <source>
        <dbReference type="PROSITE" id="PS50199"/>
    </source>
</evidence>
<reference evidence="8" key="1">
    <citation type="submission" date="2013-09" db="EMBL/GenBank/DDBJ databases">
        <title>The Genome Sequence of Anopheles culicifacies species A.</title>
        <authorList>
            <consortium name="The Broad Institute Genomics Platform"/>
            <person name="Neafsey D.E."/>
            <person name="Besansky N."/>
            <person name="Howell P."/>
            <person name="Walton C."/>
            <person name="Young S.K."/>
            <person name="Zeng Q."/>
            <person name="Gargeya S."/>
            <person name="Fitzgerald M."/>
            <person name="Haas B."/>
            <person name="Abouelleil A."/>
            <person name="Allen A.W."/>
            <person name="Alvarado L."/>
            <person name="Arachchi H.M."/>
            <person name="Berlin A.M."/>
            <person name="Chapman S.B."/>
            <person name="Gainer-Dewar J."/>
            <person name="Goldberg J."/>
            <person name="Griggs A."/>
            <person name="Gujja S."/>
            <person name="Hansen M."/>
            <person name="Howarth C."/>
            <person name="Imamovic A."/>
            <person name="Ireland A."/>
            <person name="Larimer J."/>
            <person name="McCowan C."/>
            <person name="Murphy C."/>
            <person name="Pearson M."/>
            <person name="Poon T.W."/>
            <person name="Priest M."/>
            <person name="Roberts A."/>
            <person name="Saif S."/>
            <person name="Shea T."/>
            <person name="Sisk P."/>
            <person name="Sykes S."/>
            <person name="Wortman J."/>
            <person name="Nusbaum C."/>
            <person name="Birren B."/>
        </authorList>
    </citation>
    <scope>NUCLEOTIDE SEQUENCE [LARGE SCALE GENOMIC DNA]</scope>
    <source>
        <strain evidence="8">A-37</strain>
    </source>
</reference>
<organism evidence="7 8">
    <name type="scientific">Anopheles culicifacies</name>
    <dbReference type="NCBI Taxonomy" id="139723"/>
    <lineage>
        <taxon>Eukaryota</taxon>
        <taxon>Metazoa</taxon>
        <taxon>Ecdysozoa</taxon>
        <taxon>Arthropoda</taxon>
        <taxon>Hexapoda</taxon>
        <taxon>Insecta</taxon>
        <taxon>Pterygota</taxon>
        <taxon>Neoptera</taxon>
        <taxon>Endopterygota</taxon>
        <taxon>Diptera</taxon>
        <taxon>Nematocera</taxon>
        <taxon>Culicoidea</taxon>
        <taxon>Culicidae</taxon>
        <taxon>Anophelinae</taxon>
        <taxon>Anopheles</taxon>
        <taxon>culicifacies species complex</taxon>
    </lineage>
</organism>
<evidence type="ECO:0000313" key="8">
    <source>
        <dbReference type="Proteomes" id="UP000075883"/>
    </source>
</evidence>
<evidence type="ECO:0000256" key="1">
    <source>
        <dbReference type="ARBA" id="ARBA00022723"/>
    </source>
</evidence>
<feature type="compositionally biased region" description="Polar residues" evidence="5">
    <location>
        <begin position="326"/>
        <end position="350"/>
    </location>
</feature>
<evidence type="ECO:0000256" key="2">
    <source>
        <dbReference type="ARBA" id="ARBA00022771"/>
    </source>
</evidence>
<feature type="region of interest" description="Disordered" evidence="5">
    <location>
        <begin position="263"/>
        <end position="288"/>
    </location>
</feature>
<dbReference type="AlphaFoldDB" id="A0A182M4Q1"/>
<dbReference type="EnsemblMetazoa" id="ACUA009424-RA">
    <property type="protein sequence ID" value="ACUA009424-PA"/>
    <property type="gene ID" value="ACUA009424"/>
</dbReference>
<feature type="region of interest" description="Disordered" evidence="5">
    <location>
        <begin position="326"/>
        <end position="369"/>
    </location>
</feature>
<protein>
    <recommendedName>
        <fullName evidence="6">RanBP2-type domain-containing protein</fullName>
    </recommendedName>
</protein>
<dbReference type="VEuPathDB" id="VectorBase:ACUA009424"/>
<keyword evidence="2 4" id="KW-0863">Zinc-finger</keyword>
<feature type="region of interest" description="Disordered" evidence="5">
    <location>
        <begin position="1"/>
        <end position="134"/>
    </location>
</feature>
<dbReference type="Gene3D" id="4.10.1060.10">
    <property type="entry name" value="Zinc finger, RanBP2-type"/>
    <property type="match status" value="1"/>
</dbReference>
<dbReference type="PROSITE" id="PS01358">
    <property type="entry name" value="ZF_RANBP2_1"/>
    <property type="match status" value="1"/>
</dbReference>
<evidence type="ECO:0000256" key="5">
    <source>
        <dbReference type="SAM" id="MobiDB-lite"/>
    </source>
</evidence>
<accession>A0A182M4Q1</accession>
<evidence type="ECO:0000313" key="7">
    <source>
        <dbReference type="EnsemblMetazoa" id="ACUA009424-PA"/>
    </source>
</evidence>
<keyword evidence="1" id="KW-0479">Metal-binding</keyword>
<feature type="compositionally biased region" description="Basic and acidic residues" evidence="5">
    <location>
        <begin position="880"/>
        <end position="889"/>
    </location>
</feature>
<evidence type="ECO:0000256" key="3">
    <source>
        <dbReference type="ARBA" id="ARBA00022833"/>
    </source>
</evidence>
<feature type="region of interest" description="Disordered" evidence="5">
    <location>
        <begin position="737"/>
        <end position="761"/>
    </location>
</feature>
<dbReference type="InterPro" id="IPR001876">
    <property type="entry name" value="Znf_RanBP2"/>
</dbReference>
<keyword evidence="8" id="KW-1185">Reference proteome</keyword>
<sequence length="915" mass="100788">MSIPGQPGNPSHSEECDDDNETLPQPSNHSEATNEEDDASSSQNQNETGCNDSEQLIQNAKDKFGPANRQHSDEYDRSDGSDVQPAKRRRLNEFEEDSDYSHNRSIIRPSESNRSDQSSQTSHPYAPTQGVYSREICRSVSVPSVFERVSSGRHQDETSVFLPSVTHYSVQPDEREEQQVEGTEDEGVEMVQTDEHQEVRANEQQVKARKEPYRFEPFDPFKYLAEIDKSPVNPKHRITTFLGNRVYRKRQQKLRRGVIGRLFFPSPQKPNKSLDTRNESSQRPSFNRAVYRDGCDERIPPEYGGSPFYNGLTRYGGASAANTLSTHFTAPRSSPGQDNSVLIRNPMSSTSRKRPRLDQESNAPVMSSTSQRILEIVDAYDVARKDDKKRLELPSCASITQELDEILSRPHLSTSPQMLQLIRQQNLASIVCEREEHVPYPPIAPLIDVMPLYLYHKTDTTEQRETAASDEHRTATGELRGNVESTVERNVVSEESAQPAVSQHQILDDVRTSEVTELPPALENETAHTATLLTNSVTQERDQTLGDTANANCLTVERNAISFDDPICLGNSNQEFETVVDNVPTFTFAEPQLLGQHRQRPITSLRQLLAESVSDWENDMGLVHNETHQLLSVAGKNVNKCQKNATASKSATHAAKENFTTIVYAQLSCWECNICSVRNEPASAVCACCEAEKPTLAANRSGKTANSKKNETVSVSPFSNLNSIANQQIPNELMQQTVSSDASATGTGTTQTPKPSSSAGFTAPCTGSLQSLVAGTDSIFPKQQRNMSFASGVTFSASPTVSKINQKTTLSGGSSFASEFGAKTNTTNINASSNNNNASVGNVSWKNNDTNPNPFGSFGRPHAEFSSIFSSSTPNSPEFQRNETAHKAVEAPGRNQTVAFATDLKLNPNADVNGN</sequence>
<feature type="compositionally biased region" description="Polar residues" evidence="5">
    <location>
        <begin position="840"/>
        <end position="854"/>
    </location>
</feature>
<reference evidence="7" key="2">
    <citation type="submission" date="2020-05" db="UniProtKB">
        <authorList>
            <consortium name="EnsemblMetazoa"/>
        </authorList>
    </citation>
    <scope>IDENTIFICATION</scope>
    <source>
        <strain evidence="7">A-37</strain>
    </source>
</reference>
<feature type="region of interest" description="Disordered" evidence="5">
    <location>
        <begin position="828"/>
        <end position="894"/>
    </location>
</feature>
<proteinExistence type="predicted"/>
<feature type="compositionally biased region" description="Low complexity" evidence="5">
    <location>
        <begin position="737"/>
        <end position="758"/>
    </location>
</feature>
<evidence type="ECO:0000256" key="4">
    <source>
        <dbReference type="PROSITE-ProRule" id="PRU00322"/>
    </source>
</evidence>
<dbReference type="EMBL" id="AXCM01012340">
    <property type="status" value="NOT_ANNOTATED_CDS"/>
    <property type="molecule type" value="Genomic_DNA"/>
</dbReference>
<dbReference type="STRING" id="139723.A0A182M4Q1"/>
<feature type="compositionally biased region" description="Polar residues" evidence="5">
    <location>
        <begin position="360"/>
        <end position="369"/>
    </location>
</feature>
<dbReference type="PROSITE" id="PS50199">
    <property type="entry name" value="ZF_RANBP2_2"/>
    <property type="match status" value="1"/>
</dbReference>
<name>A0A182M4Q1_9DIPT</name>
<feature type="compositionally biased region" description="Polar residues" evidence="5">
    <location>
        <begin position="22"/>
        <end position="31"/>
    </location>
</feature>
<feature type="compositionally biased region" description="Polar residues" evidence="5">
    <location>
        <begin position="110"/>
        <end position="123"/>
    </location>
</feature>